<proteinExistence type="predicted"/>
<organism evidence="1 2">
    <name type="scientific">Ceratodon purpureus</name>
    <name type="common">Fire moss</name>
    <name type="synonym">Dicranum purpureum</name>
    <dbReference type="NCBI Taxonomy" id="3225"/>
    <lineage>
        <taxon>Eukaryota</taxon>
        <taxon>Viridiplantae</taxon>
        <taxon>Streptophyta</taxon>
        <taxon>Embryophyta</taxon>
        <taxon>Bryophyta</taxon>
        <taxon>Bryophytina</taxon>
        <taxon>Bryopsida</taxon>
        <taxon>Dicranidae</taxon>
        <taxon>Pseudoditrichales</taxon>
        <taxon>Ditrichaceae</taxon>
        <taxon>Ceratodon</taxon>
    </lineage>
</organism>
<gene>
    <name evidence="1" type="ORF">KC19_7G041000</name>
</gene>
<dbReference type="AlphaFoldDB" id="A0A8T0H4E9"/>
<accession>A0A8T0H4E9</accession>
<comment type="caution">
    <text evidence="1">The sequence shown here is derived from an EMBL/GenBank/DDBJ whole genome shotgun (WGS) entry which is preliminary data.</text>
</comment>
<reference evidence="1" key="1">
    <citation type="submission" date="2020-06" db="EMBL/GenBank/DDBJ databases">
        <title>WGS assembly of Ceratodon purpureus strain R40.</title>
        <authorList>
            <person name="Carey S.B."/>
            <person name="Jenkins J."/>
            <person name="Shu S."/>
            <person name="Lovell J.T."/>
            <person name="Sreedasyam A."/>
            <person name="Maumus F."/>
            <person name="Tiley G.P."/>
            <person name="Fernandez-Pozo N."/>
            <person name="Barry K."/>
            <person name="Chen C."/>
            <person name="Wang M."/>
            <person name="Lipzen A."/>
            <person name="Daum C."/>
            <person name="Saski C.A."/>
            <person name="Payton A.C."/>
            <person name="Mcbreen J.C."/>
            <person name="Conrad R.E."/>
            <person name="Kollar L.M."/>
            <person name="Olsson S."/>
            <person name="Huttunen S."/>
            <person name="Landis J.B."/>
            <person name="Wickett N.J."/>
            <person name="Johnson M.G."/>
            <person name="Rensing S.A."/>
            <person name="Grimwood J."/>
            <person name="Schmutz J."/>
            <person name="Mcdaniel S.F."/>
        </authorList>
    </citation>
    <scope>NUCLEOTIDE SEQUENCE</scope>
    <source>
        <strain evidence="1">R40</strain>
    </source>
</reference>
<name>A0A8T0H4E9_CERPU</name>
<dbReference type="EMBL" id="CM026428">
    <property type="protein sequence ID" value="KAG0566140.1"/>
    <property type="molecule type" value="Genomic_DNA"/>
</dbReference>
<protein>
    <submittedName>
        <fullName evidence="1">Uncharacterized protein</fullName>
    </submittedName>
</protein>
<evidence type="ECO:0000313" key="2">
    <source>
        <dbReference type="Proteomes" id="UP000822688"/>
    </source>
</evidence>
<dbReference type="Proteomes" id="UP000822688">
    <property type="component" value="Chromosome 7"/>
</dbReference>
<sequence length="134" mass="14829">MHFESRAVNLESLTRCLSCGICMNLTAFASQCNILLQGLLLSYKLLCVFILVESTKFQSILSSVKRCCGVFLSLSAGVNRAPDPQEPRTRAVVETTLLALRKSPQPTPACQYILVSKSCPVLELFFFFTECQPS</sequence>
<evidence type="ECO:0000313" key="1">
    <source>
        <dbReference type="EMBL" id="KAG0566140.1"/>
    </source>
</evidence>
<keyword evidence="2" id="KW-1185">Reference proteome</keyword>